<evidence type="ECO:0000259" key="8">
    <source>
        <dbReference type="PROSITE" id="PS51085"/>
    </source>
</evidence>
<proteinExistence type="predicted"/>
<dbReference type="AlphaFoldDB" id="A0AAD1HDL0"/>
<dbReference type="Pfam" id="PF00175">
    <property type="entry name" value="NAD_binding_1"/>
    <property type="match status" value="1"/>
</dbReference>
<dbReference type="Pfam" id="PF00970">
    <property type="entry name" value="FAD_binding_6"/>
    <property type="match status" value="1"/>
</dbReference>
<dbReference type="InterPro" id="IPR017938">
    <property type="entry name" value="Riboflavin_synthase-like_b-brl"/>
</dbReference>
<dbReference type="InterPro" id="IPR012675">
    <property type="entry name" value="Beta-grasp_dom_sf"/>
</dbReference>
<dbReference type="Gene3D" id="2.40.30.10">
    <property type="entry name" value="Translation factors"/>
    <property type="match status" value="1"/>
</dbReference>
<evidence type="ECO:0000256" key="5">
    <source>
        <dbReference type="ARBA" id="ARBA00023002"/>
    </source>
</evidence>
<dbReference type="CDD" id="cd06185">
    <property type="entry name" value="PDR_like"/>
    <property type="match status" value="1"/>
</dbReference>
<evidence type="ECO:0000259" key="9">
    <source>
        <dbReference type="PROSITE" id="PS51384"/>
    </source>
</evidence>
<dbReference type="PROSITE" id="PS51085">
    <property type="entry name" value="2FE2S_FER_2"/>
    <property type="match status" value="1"/>
</dbReference>
<dbReference type="CDD" id="cd00207">
    <property type="entry name" value="fer2"/>
    <property type="match status" value="1"/>
</dbReference>
<accession>A0AAD1HDL0</accession>
<keyword evidence="2" id="KW-0285">Flavoprotein</keyword>
<dbReference type="InterPro" id="IPR039261">
    <property type="entry name" value="FNR_nucleotide-bd"/>
</dbReference>
<dbReference type="PROSITE" id="PS00197">
    <property type="entry name" value="2FE2S_FER_1"/>
    <property type="match status" value="1"/>
</dbReference>
<feature type="domain" description="FAD-binding FR-type" evidence="9">
    <location>
        <begin position="8"/>
        <end position="110"/>
    </location>
</feature>
<dbReference type="InterPro" id="IPR006058">
    <property type="entry name" value="2Fe2S_fd_BS"/>
</dbReference>
<dbReference type="Gene3D" id="3.40.50.80">
    <property type="entry name" value="Nucleotide-binding domain of ferredoxin-NADP reductase (FNR) module"/>
    <property type="match status" value="1"/>
</dbReference>
<dbReference type="PANTHER" id="PTHR47354:SF1">
    <property type="entry name" value="CARNITINE MONOOXYGENASE REDUCTASE SUBUNIT"/>
    <property type="match status" value="1"/>
</dbReference>
<dbReference type="KEGG" id="mmor:MMOR_38720"/>
<evidence type="ECO:0000256" key="6">
    <source>
        <dbReference type="ARBA" id="ARBA00023004"/>
    </source>
</evidence>
<sequence>MRVVQKNERAIELIVTAREDLADDVVGLVLEDPRGTELPEWNPGAHVDVVLTEELVRQYSLCSSPADRRRWKIAVLLEPAGRGGSKVVHDTVHSGSRIRVRGPRNHFPLRRSRRYQFIAGGIGITPIMPMIEAAEADGAEWHLLYGGRRRTSMAFIEELTKYDEHVTVWPQDQDGLLDLSRVLGRPRDDTLVYCCGPEGLLTAVEAACGPWPRSALHYERFTAKPGTREPAGGAVDRFEVVCRRSRISVDIGPGESILEALRARGICTLSSCMEGICGTCETPVLEGRPDHRDSVLSDEEKAANDCMMLCVSRSLSDRLVLDL</sequence>
<dbReference type="RefSeq" id="WP_083149689.1">
    <property type="nucleotide sequence ID" value="NZ_AP022560.1"/>
</dbReference>
<keyword evidence="3" id="KW-0001">2Fe-2S</keyword>
<evidence type="ECO:0000313" key="10">
    <source>
        <dbReference type="EMBL" id="BBX02936.1"/>
    </source>
</evidence>
<dbReference type="PANTHER" id="PTHR47354">
    <property type="entry name" value="NADH OXIDOREDUCTASE HCR"/>
    <property type="match status" value="1"/>
</dbReference>
<evidence type="ECO:0000256" key="1">
    <source>
        <dbReference type="ARBA" id="ARBA00001974"/>
    </source>
</evidence>
<gene>
    <name evidence="10" type="ORF">MMOR_38720</name>
</gene>
<dbReference type="GO" id="GO:0046872">
    <property type="term" value="F:metal ion binding"/>
    <property type="evidence" value="ECO:0007669"/>
    <property type="project" value="UniProtKB-KW"/>
</dbReference>
<dbReference type="InterPro" id="IPR017927">
    <property type="entry name" value="FAD-bd_FR_type"/>
</dbReference>
<reference evidence="10 11" key="1">
    <citation type="journal article" date="2019" name="Emerg. Microbes Infect.">
        <title>Comprehensive subspecies identification of 175 nontuberculous mycobacteria species based on 7547 genomic profiles.</title>
        <authorList>
            <person name="Matsumoto Y."/>
            <person name="Kinjo T."/>
            <person name="Motooka D."/>
            <person name="Nabeya D."/>
            <person name="Jung N."/>
            <person name="Uechi K."/>
            <person name="Horii T."/>
            <person name="Iida T."/>
            <person name="Fujita J."/>
            <person name="Nakamura S."/>
        </authorList>
    </citation>
    <scope>NUCLEOTIDE SEQUENCE [LARGE SCALE GENOMIC DNA]</scope>
    <source>
        <strain evidence="10 11">JCM 6375</strain>
    </source>
</reference>
<keyword evidence="6" id="KW-0408">Iron</keyword>
<dbReference type="GO" id="GO:0051537">
    <property type="term" value="F:2 iron, 2 sulfur cluster binding"/>
    <property type="evidence" value="ECO:0007669"/>
    <property type="project" value="UniProtKB-KW"/>
</dbReference>
<name>A0AAD1HDL0_9MYCO</name>
<dbReference type="Gene3D" id="3.10.20.30">
    <property type="match status" value="1"/>
</dbReference>
<dbReference type="SUPFAM" id="SSF63380">
    <property type="entry name" value="Riboflavin synthase domain-like"/>
    <property type="match status" value="1"/>
</dbReference>
<dbReference type="PROSITE" id="PS51384">
    <property type="entry name" value="FAD_FR"/>
    <property type="match status" value="1"/>
</dbReference>
<dbReference type="EMBL" id="AP022560">
    <property type="protein sequence ID" value="BBX02936.1"/>
    <property type="molecule type" value="Genomic_DNA"/>
</dbReference>
<dbReference type="SUPFAM" id="SSF52343">
    <property type="entry name" value="Ferredoxin reductase-like, C-terminal NADP-linked domain"/>
    <property type="match status" value="1"/>
</dbReference>
<dbReference type="PRINTS" id="PR00409">
    <property type="entry name" value="PHDIOXRDTASE"/>
</dbReference>
<comment type="cofactor">
    <cofactor evidence="1">
        <name>FAD</name>
        <dbReference type="ChEBI" id="CHEBI:57692"/>
    </cofactor>
</comment>
<keyword evidence="4" id="KW-0479">Metal-binding</keyword>
<dbReference type="InterPro" id="IPR001433">
    <property type="entry name" value="OxRdtase_FAD/NAD-bd"/>
</dbReference>
<keyword evidence="7" id="KW-0411">Iron-sulfur</keyword>
<evidence type="ECO:0000256" key="4">
    <source>
        <dbReference type="ARBA" id="ARBA00022723"/>
    </source>
</evidence>
<dbReference type="InterPro" id="IPR008333">
    <property type="entry name" value="Cbr1-like_FAD-bd_dom"/>
</dbReference>
<dbReference type="GO" id="GO:0016491">
    <property type="term" value="F:oxidoreductase activity"/>
    <property type="evidence" value="ECO:0007669"/>
    <property type="project" value="UniProtKB-KW"/>
</dbReference>
<dbReference type="SUPFAM" id="SSF54292">
    <property type="entry name" value="2Fe-2S ferredoxin-like"/>
    <property type="match status" value="1"/>
</dbReference>
<organism evidence="10 11">
    <name type="scientific">Mycolicibacterium moriokaense</name>
    <dbReference type="NCBI Taxonomy" id="39691"/>
    <lineage>
        <taxon>Bacteria</taxon>
        <taxon>Bacillati</taxon>
        <taxon>Actinomycetota</taxon>
        <taxon>Actinomycetes</taxon>
        <taxon>Mycobacteriales</taxon>
        <taxon>Mycobacteriaceae</taxon>
        <taxon>Mycolicibacterium</taxon>
    </lineage>
</organism>
<dbReference type="Pfam" id="PF00111">
    <property type="entry name" value="Fer2"/>
    <property type="match status" value="1"/>
</dbReference>
<dbReference type="InterPro" id="IPR050415">
    <property type="entry name" value="MRET"/>
</dbReference>
<evidence type="ECO:0000256" key="3">
    <source>
        <dbReference type="ARBA" id="ARBA00022714"/>
    </source>
</evidence>
<keyword evidence="5" id="KW-0560">Oxidoreductase</keyword>
<feature type="domain" description="2Fe-2S ferredoxin-type" evidence="8">
    <location>
        <begin position="236"/>
        <end position="323"/>
    </location>
</feature>
<keyword evidence="11" id="KW-1185">Reference proteome</keyword>
<evidence type="ECO:0000313" key="11">
    <source>
        <dbReference type="Proteomes" id="UP000466681"/>
    </source>
</evidence>
<evidence type="ECO:0000256" key="2">
    <source>
        <dbReference type="ARBA" id="ARBA00022630"/>
    </source>
</evidence>
<dbReference type="Proteomes" id="UP000466681">
    <property type="component" value="Chromosome"/>
</dbReference>
<dbReference type="InterPro" id="IPR036010">
    <property type="entry name" value="2Fe-2S_ferredoxin-like_sf"/>
</dbReference>
<dbReference type="InterPro" id="IPR001041">
    <property type="entry name" value="2Fe-2S_ferredoxin-type"/>
</dbReference>
<protein>
    <submittedName>
        <fullName evidence="10">Ferredoxin</fullName>
    </submittedName>
</protein>
<evidence type="ECO:0000256" key="7">
    <source>
        <dbReference type="ARBA" id="ARBA00023014"/>
    </source>
</evidence>